<evidence type="ECO:0000256" key="6">
    <source>
        <dbReference type="SAM" id="Phobius"/>
    </source>
</evidence>
<feature type="compositionally biased region" description="Low complexity" evidence="5">
    <location>
        <begin position="1"/>
        <end position="13"/>
    </location>
</feature>
<dbReference type="InterPro" id="IPR036505">
    <property type="entry name" value="Amidase/PGRP_sf"/>
</dbReference>
<protein>
    <submittedName>
        <fullName evidence="9">Uncharacterized protein</fullName>
    </submittedName>
</protein>
<comment type="function">
    <text evidence="4">Peptidoglycan-recognition protein probably involved in innate immunity by binding to peptidoglycans (PGN) of bacteria and activating the prophenoloxidase (proPO) cascade immune response. Binds to 1,3-beta-D-glucan and PGN.</text>
</comment>
<reference evidence="9" key="1">
    <citation type="submission" date="2021-12" db="EMBL/GenBank/DDBJ databases">
        <authorList>
            <person name="King R."/>
        </authorList>
    </citation>
    <scope>NUCLEOTIDE SEQUENCE</scope>
</reference>
<dbReference type="GO" id="GO:0045087">
    <property type="term" value="P:innate immune response"/>
    <property type="evidence" value="ECO:0007669"/>
    <property type="project" value="UniProtKB-KW"/>
</dbReference>
<evidence type="ECO:0000256" key="2">
    <source>
        <dbReference type="ARBA" id="ARBA00022588"/>
    </source>
</evidence>
<dbReference type="OrthoDB" id="10001926at2759"/>
<evidence type="ECO:0000256" key="1">
    <source>
        <dbReference type="ARBA" id="ARBA00007553"/>
    </source>
</evidence>
<dbReference type="PANTHER" id="PTHR11022:SF41">
    <property type="entry name" value="PEPTIDOGLYCAN-RECOGNITION PROTEIN LC-RELATED"/>
    <property type="match status" value="1"/>
</dbReference>
<feature type="transmembrane region" description="Helical" evidence="6">
    <location>
        <begin position="144"/>
        <end position="165"/>
    </location>
</feature>
<gene>
    <name evidence="9" type="ORF">MELIAE_LOCUS822</name>
</gene>
<dbReference type="PANTHER" id="PTHR11022">
    <property type="entry name" value="PEPTIDOGLYCAN RECOGNITION PROTEIN"/>
    <property type="match status" value="1"/>
</dbReference>
<dbReference type="GO" id="GO:0008745">
    <property type="term" value="F:N-acetylmuramoyl-L-alanine amidase activity"/>
    <property type="evidence" value="ECO:0007669"/>
    <property type="project" value="InterPro"/>
</dbReference>
<keyword evidence="3" id="KW-0391">Immunity</keyword>
<feature type="compositionally biased region" description="Basic and acidic residues" evidence="5">
    <location>
        <begin position="16"/>
        <end position="28"/>
    </location>
</feature>
<dbReference type="SMART" id="SM00644">
    <property type="entry name" value="Ami_2"/>
    <property type="match status" value="1"/>
</dbReference>
<feature type="domain" description="Peptidoglycan recognition protein family" evidence="8">
    <location>
        <begin position="202"/>
        <end position="344"/>
    </location>
</feature>
<comment type="similarity">
    <text evidence="1">Belongs to the N-acetylmuramoyl-L-alanine amidase 2 family.</text>
</comment>
<keyword evidence="2" id="KW-0399">Innate immunity</keyword>
<dbReference type="Gene3D" id="3.40.80.10">
    <property type="entry name" value="Peptidoglycan recognition protein-like"/>
    <property type="match status" value="1"/>
</dbReference>
<keyword evidence="6" id="KW-1133">Transmembrane helix</keyword>
<dbReference type="InterPro" id="IPR002502">
    <property type="entry name" value="Amidase_domain"/>
</dbReference>
<evidence type="ECO:0000256" key="3">
    <source>
        <dbReference type="ARBA" id="ARBA00022859"/>
    </source>
</evidence>
<dbReference type="SUPFAM" id="SSF55846">
    <property type="entry name" value="N-acetylmuramoyl-L-alanine amidase-like"/>
    <property type="match status" value="1"/>
</dbReference>
<keyword evidence="6" id="KW-0812">Transmembrane</keyword>
<feature type="domain" description="N-acetylmuramoyl-L-alanine amidase" evidence="7">
    <location>
        <begin position="213"/>
        <end position="350"/>
    </location>
</feature>
<evidence type="ECO:0000313" key="9">
    <source>
        <dbReference type="EMBL" id="CAH0546714.1"/>
    </source>
</evidence>
<dbReference type="InterPro" id="IPR015510">
    <property type="entry name" value="PGRP"/>
</dbReference>
<name>A0A9P0FBC9_BRAAE</name>
<dbReference type="Pfam" id="PF01510">
    <property type="entry name" value="Amidase_2"/>
    <property type="match status" value="1"/>
</dbReference>
<dbReference type="FunFam" id="3.40.80.10:FF:000001">
    <property type="entry name" value="Peptidoglycan recognition protein 1"/>
    <property type="match status" value="1"/>
</dbReference>
<accession>A0A9P0FBC9</accession>
<dbReference type="Proteomes" id="UP001154078">
    <property type="component" value="Chromosome 1"/>
</dbReference>
<keyword evidence="6" id="KW-0472">Membrane</keyword>
<evidence type="ECO:0000313" key="10">
    <source>
        <dbReference type="Proteomes" id="UP001154078"/>
    </source>
</evidence>
<evidence type="ECO:0000256" key="5">
    <source>
        <dbReference type="SAM" id="MobiDB-lite"/>
    </source>
</evidence>
<dbReference type="GO" id="GO:0009253">
    <property type="term" value="P:peptidoglycan catabolic process"/>
    <property type="evidence" value="ECO:0007669"/>
    <property type="project" value="InterPro"/>
</dbReference>
<dbReference type="CDD" id="cd06583">
    <property type="entry name" value="PGRP"/>
    <property type="match status" value="1"/>
</dbReference>
<dbReference type="EMBL" id="OV121132">
    <property type="protein sequence ID" value="CAH0546714.1"/>
    <property type="molecule type" value="Genomic_DNA"/>
</dbReference>
<evidence type="ECO:0000259" key="7">
    <source>
        <dbReference type="SMART" id="SM00644"/>
    </source>
</evidence>
<feature type="region of interest" description="Disordered" evidence="5">
    <location>
        <begin position="1"/>
        <end position="34"/>
    </location>
</feature>
<evidence type="ECO:0000256" key="4">
    <source>
        <dbReference type="ARBA" id="ARBA00057187"/>
    </source>
</evidence>
<dbReference type="AlphaFoldDB" id="A0A9P0FBC9"/>
<proteinExistence type="inferred from homology"/>
<evidence type="ECO:0000259" key="8">
    <source>
        <dbReference type="SMART" id="SM00701"/>
    </source>
</evidence>
<dbReference type="GO" id="GO:0008270">
    <property type="term" value="F:zinc ion binding"/>
    <property type="evidence" value="ECO:0007669"/>
    <property type="project" value="InterPro"/>
</dbReference>
<dbReference type="InterPro" id="IPR006619">
    <property type="entry name" value="PGRP_domain_met/bac"/>
</dbReference>
<sequence>MRESLPSSPPSVSSDEDYRVEEITKSDRDDSDNEIVQHDGQHELPTFGNVSVMNSNDIHFGNKTVYQGPVTIKQFLYAKENAVENSDALRFNKNLCADGVDNKNFLGDNDVVDKQVKNINVPDNNIAPVDKGFYILHKFPHRKALLLALLTAFIIVVVILLAVLLSRRPSQLTNSEGRKHENEVLGIPPYQVDQNLTLTGKLRMVSRVEWLAQPAVDSTPLKTPVPLVIIHHTATENCSAYGQCVLQTRLIQDFHVQSRQWWDIAYNFLVGGDGSAYEGRGWTKEGSHQFGYNNHSIGIAFIGTFMKYKAPQIQIDACKKLIQQGVDQGYLIKDYKILAARQLQTTESPGLALYEDIMTWPHWSETP</sequence>
<keyword evidence="10" id="KW-1185">Reference proteome</keyword>
<dbReference type="SMART" id="SM00701">
    <property type="entry name" value="PGRP"/>
    <property type="match status" value="1"/>
</dbReference>
<organism evidence="9 10">
    <name type="scientific">Brassicogethes aeneus</name>
    <name type="common">Rape pollen beetle</name>
    <name type="synonym">Meligethes aeneus</name>
    <dbReference type="NCBI Taxonomy" id="1431903"/>
    <lineage>
        <taxon>Eukaryota</taxon>
        <taxon>Metazoa</taxon>
        <taxon>Ecdysozoa</taxon>
        <taxon>Arthropoda</taxon>
        <taxon>Hexapoda</taxon>
        <taxon>Insecta</taxon>
        <taxon>Pterygota</taxon>
        <taxon>Neoptera</taxon>
        <taxon>Endopterygota</taxon>
        <taxon>Coleoptera</taxon>
        <taxon>Polyphaga</taxon>
        <taxon>Cucujiformia</taxon>
        <taxon>Nitidulidae</taxon>
        <taxon>Meligethinae</taxon>
        <taxon>Brassicogethes</taxon>
    </lineage>
</organism>